<comment type="caution">
    <text evidence="2">The sequence shown here is derived from an EMBL/GenBank/DDBJ whole genome shotgun (WGS) entry which is preliminary data.</text>
</comment>
<dbReference type="Proteomes" id="UP000215914">
    <property type="component" value="Unassembled WGS sequence"/>
</dbReference>
<keyword evidence="1" id="KW-0732">Signal</keyword>
<evidence type="ECO:0000256" key="1">
    <source>
        <dbReference type="SAM" id="SignalP"/>
    </source>
</evidence>
<feature type="chain" id="PRO_5039891049" evidence="1">
    <location>
        <begin position="16"/>
        <end position="61"/>
    </location>
</feature>
<keyword evidence="3" id="KW-1185">Reference proteome</keyword>
<protein>
    <submittedName>
        <fullName evidence="2">Uncharacterized protein</fullName>
    </submittedName>
</protein>
<dbReference type="EMBL" id="MNCJ02000327">
    <property type="protein sequence ID" value="KAF5776742.1"/>
    <property type="molecule type" value="Genomic_DNA"/>
</dbReference>
<organism evidence="2 3">
    <name type="scientific">Helianthus annuus</name>
    <name type="common">Common sunflower</name>
    <dbReference type="NCBI Taxonomy" id="4232"/>
    <lineage>
        <taxon>Eukaryota</taxon>
        <taxon>Viridiplantae</taxon>
        <taxon>Streptophyta</taxon>
        <taxon>Embryophyta</taxon>
        <taxon>Tracheophyta</taxon>
        <taxon>Spermatophyta</taxon>
        <taxon>Magnoliopsida</taxon>
        <taxon>eudicotyledons</taxon>
        <taxon>Gunneridae</taxon>
        <taxon>Pentapetalae</taxon>
        <taxon>asterids</taxon>
        <taxon>campanulids</taxon>
        <taxon>Asterales</taxon>
        <taxon>Asteraceae</taxon>
        <taxon>Asteroideae</taxon>
        <taxon>Heliantheae alliance</taxon>
        <taxon>Heliantheae</taxon>
        <taxon>Helianthus</taxon>
    </lineage>
</organism>
<feature type="signal peptide" evidence="1">
    <location>
        <begin position="1"/>
        <end position="15"/>
    </location>
</feature>
<accession>A0A9K3HDC3</accession>
<reference evidence="2" key="1">
    <citation type="journal article" date="2017" name="Nature">
        <title>The sunflower genome provides insights into oil metabolism, flowering and Asterid evolution.</title>
        <authorList>
            <person name="Badouin H."/>
            <person name="Gouzy J."/>
            <person name="Grassa C.J."/>
            <person name="Murat F."/>
            <person name="Staton S.E."/>
            <person name="Cottret L."/>
            <person name="Lelandais-Briere C."/>
            <person name="Owens G.L."/>
            <person name="Carrere S."/>
            <person name="Mayjonade B."/>
            <person name="Legrand L."/>
            <person name="Gill N."/>
            <person name="Kane N.C."/>
            <person name="Bowers J.E."/>
            <person name="Hubner S."/>
            <person name="Bellec A."/>
            <person name="Berard A."/>
            <person name="Berges H."/>
            <person name="Blanchet N."/>
            <person name="Boniface M.C."/>
            <person name="Brunel D."/>
            <person name="Catrice O."/>
            <person name="Chaidir N."/>
            <person name="Claudel C."/>
            <person name="Donnadieu C."/>
            <person name="Faraut T."/>
            <person name="Fievet G."/>
            <person name="Helmstetter N."/>
            <person name="King M."/>
            <person name="Knapp S.J."/>
            <person name="Lai Z."/>
            <person name="Le Paslier M.C."/>
            <person name="Lippi Y."/>
            <person name="Lorenzon L."/>
            <person name="Mandel J.R."/>
            <person name="Marage G."/>
            <person name="Marchand G."/>
            <person name="Marquand E."/>
            <person name="Bret-Mestries E."/>
            <person name="Morien E."/>
            <person name="Nambeesan S."/>
            <person name="Nguyen T."/>
            <person name="Pegot-Espagnet P."/>
            <person name="Pouilly N."/>
            <person name="Raftis F."/>
            <person name="Sallet E."/>
            <person name="Schiex T."/>
            <person name="Thomas J."/>
            <person name="Vandecasteele C."/>
            <person name="Vares D."/>
            <person name="Vear F."/>
            <person name="Vautrin S."/>
            <person name="Crespi M."/>
            <person name="Mangin B."/>
            <person name="Burke J.M."/>
            <person name="Salse J."/>
            <person name="Munos S."/>
            <person name="Vincourt P."/>
            <person name="Rieseberg L.H."/>
            <person name="Langlade N.B."/>
        </authorList>
    </citation>
    <scope>NUCLEOTIDE SEQUENCE</scope>
    <source>
        <tissue evidence="2">Leaves</tissue>
    </source>
</reference>
<gene>
    <name evidence="2" type="ORF">HanXRQr2_Chr12g0527681</name>
</gene>
<dbReference type="Gramene" id="mRNA:HanXRQr2_Chr12g0527681">
    <property type="protein sequence ID" value="CDS:HanXRQr2_Chr12g0527681.1"/>
    <property type="gene ID" value="HanXRQr2_Chr12g0527681"/>
</dbReference>
<evidence type="ECO:0000313" key="3">
    <source>
        <dbReference type="Proteomes" id="UP000215914"/>
    </source>
</evidence>
<dbReference type="AlphaFoldDB" id="A0A9K3HDC3"/>
<name>A0A9K3HDC3_HELAN</name>
<reference evidence="2" key="2">
    <citation type="submission" date="2020-06" db="EMBL/GenBank/DDBJ databases">
        <title>Helianthus annuus Genome sequencing and assembly Release 2.</title>
        <authorList>
            <person name="Gouzy J."/>
            <person name="Langlade N."/>
            <person name="Munos S."/>
        </authorList>
    </citation>
    <scope>NUCLEOTIDE SEQUENCE</scope>
    <source>
        <tissue evidence="2">Leaves</tissue>
    </source>
</reference>
<sequence>MNLLILQFIIPACHAGDRVRSPATAYLFFVYTKNNAKKGIKDNSFSISSKLYKIMFHSIDL</sequence>
<proteinExistence type="predicted"/>
<evidence type="ECO:0000313" key="2">
    <source>
        <dbReference type="EMBL" id="KAF5776742.1"/>
    </source>
</evidence>